<dbReference type="Proteomes" id="UP001057580">
    <property type="component" value="Chromosome"/>
</dbReference>
<evidence type="ECO:0000313" key="2">
    <source>
        <dbReference type="Proteomes" id="UP001057580"/>
    </source>
</evidence>
<dbReference type="RefSeq" id="WP_260592682.1">
    <property type="nucleotide sequence ID" value="NZ_CP104003.1"/>
</dbReference>
<dbReference type="EMBL" id="CP104003">
    <property type="protein sequence ID" value="UWM53688.1"/>
    <property type="molecule type" value="Genomic_DNA"/>
</dbReference>
<accession>A0A9E7UA02</accession>
<proteinExistence type="predicted"/>
<reference evidence="1" key="1">
    <citation type="submission" date="2022-09" db="EMBL/GenBank/DDBJ databases">
        <title>Diverse halophilic archaea isolated from saline environments.</title>
        <authorList>
            <person name="Cui H.-L."/>
        </authorList>
    </citation>
    <scope>NUCLEOTIDE SEQUENCE</scope>
    <source>
        <strain evidence="1">ZS-35-S2</strain>
    </source>
</reference>
<keyword evidence="2" id="KW-1185">Reference proteome</keyword>
<dbReference type="GeneID" id="74944018"/>
<dbReference type="AlphaFoldDB" id="A0A9E7UA02"/>
<name>A0A9E7UA02_9EURY</name>
<dbReference type="KEGG" id="ssai:N0B31_16310"/>
<gene>
    <name evidence="1" type="ORF">N0B31_16310</name>
</gene>
<evidence type="ECO:0000313" key="1">
    <source>
        <dbReference type="EMBL" id="UWM53688.1"/>
    </source>
</evidence>
<protein>
    <submittedName>
        <fullName evidence="1">Uncharacterized protein</fullName>
    </submittedName>
</protein>
<sequence>MFRAILPNGQLEAASYEHVEHGVELYMDDGDLLAFVPYTNLEALLTEHAYEGDEPSVM</sequence>
<organism evidence="1 2">
    <name type="scientific">Salinirubellus salinus</name>
    <dbReference type="NCBI Taxonomy" id="1364945"/>
    <lineage>
        <taxon>Archaea</taxon>
        <taxon>Methanobacteriati</taxon>
        <taxon>Methanobacteriota</taxon>
        <taxon>Stenosarchaea group</taxon>
        <taxon>Halobacteria</taxon>
        <taxon>Halobacteriales</taxon>
        <taxon>Natronomonadaceae</taxon>
        <taxon>Salinirubellus</taxon>
    </lineage>
</organism>